<feature type="compositionally biased region" description="Low complexity" evidence="1">
    <location>
        <begin position="52"/>
        <end position="64"/>
    </location>
</feature>
<organism evidence="2">
    <name type="scientific">uncultured Phycisphaerae bacterium</name>
    <dbReference type="NCBI Taxonomy" id="904963"/>
    <lineage>
        <taxon>Bacteria</taxon>
        <taxon>Pseudomonadati</taxon>
        <taxon>Planctomycetota</taxon>
        <taxon>Phycisphaerae</taxon>
        <taxon>environmental samples</taxon>
    </lineage>
</organism>
<evidence type="ECO:0000256" key="1">
    <source>
        <dbReference type="SAM" id="MobiDB-lite"/>
    </source>
</evidence>
<feature type="non-terminal residue" evidence="2">
    <location>
        <position position="1"/>
    </location>
</feature>
<feature type="compositionally biased region" description="Basic residues" evidence="1">
    <location>
        <begin position="65"/>
        <end position="75"/>
    </location>
</feature>
<feature type="compositionally biased region" description="Basic and acidic residues" evidence="1">
    <location>
        <begin position="186"/>
        <end position="206"/>
    </location>
</feature>
<evidence type="ECO:0000313" key="2">
    <source>
        <dbReference type="EMBL" id="CAA9410915.1"/>
    </source>
</evidence>
<feature type="compositionally biased region" description="Basic residues" evidence="1">
    <location>
        <begin position="19"/>
        <end position="31"/>
    </location>
</feature>
<feature type="compositionally biased region" description="Basic and acidic residues" evidence="1">
    <location>
        <begin position="1"/>
        <end position="11"/>
    </location>
</feature>
<proteinExistence type="predicted"/>
<dbReference type="EMBL" id="CADCUQ010000517">
    <property type="protein sequence ID" value="CAA9410915.1"/>
    <property type="molecule type" value="Genomic_DNA"/>
</dbReference>
<gene>
    <name evidence="2" type="ORF">AVDCRST_MAG64-2316</name>
</gene>
<dbReference type="AlphaFoldDB" id="A0A6J4PH84"/>
<feature type="non-terminal residue" evidence="2">
    <location>
        <position position="375"/>
    </location>
</feature>
<accession>A0A6J4PH84</accession>
<sequence length="375" mass="41779">EVQAHSQDRRAGHAGAGRARPRRPRRRRPRGRGGVGQAPQRLLRPDPRAVRGGEPPLRRAAPGGARRRGQHRAVARRVQQAGPRDHRRAQGRRRDPRAGVRRRATREGRPDRQGVGEGVPKQLQPVHLDDRVPRPQGQPEGDQGLGRPGEAGRAGRRGQPEDERGRPLGVPERLGVRRQGQVVRPVDARGRPGVERRRRRGQEVPRLRRRGGRGVRGEVLPQRAGAGHGRPRVDGHVRAEGHRRRAGELGERRVPRDRGVRQGPVRDRVPVGQHPGRAARRDRRQERRRQGHAQARRGVPQLPVHPRGAGGDRRPALPPARPGRPRPVQGLAAADQAVHDRGDVRRLGPRAQGFLRRRRHVRPTLQAAGGGRREV</sequence>
<reference evidence="2" key="1">
    <citation type="submission" date="2020-02" db="EMBL/GenBank/DDBJ databases">
        <authorList>
            <person name="Meier V. D."/>
        </authorList>
    </citation>
    <scope>NUCLEOTIDE SEQUENCE</scope>
    <source>
        <strain evidence="2">AVDCRST_MAG64</strain>
    </source>
</reference>
<feature type="compositionally biased region" description="Basic and acidic residues" evidence="1">
    <location>
        <begin position="105"/>
        <end position="114"/>
    </location>
</feature>
<name>A0A6J4PH84_9BACT</name>
<feature type="compositionally biased region" description="Basic residues" evidence="1">
    <location>
        <begin position="277"/>
        <end position="295"/>
    </location>
</feature>
<feature type="region of interest" description="Disordered" evidence="1">
    <location>
        <begin position="1"/>
        <end position="375"/>
    </location>
</feature>
<protein>
    <submittedName>
        <fullName evidence="2">Sulfate and thiosulfate binding protein CysP</fullName>
    </submittedName>
</protein>
<feature type="compositionally biased region" description="Basic and acidic residues" evidence="1">
    <location>
        <begin position="231"/>
        <end position="269"/>
    </location>
</feature>
<feature type="compositionally biased region" description="Basic and acidic residues" evidence="1">
    <location>
        <begin position="337"/>
        <end position="346"/>
    </location>
</feature>